<reference evidence="10" key="1">
    <citation type="submission" date="2022-02" db="EMBL/GenBank/DDBJ databases">
        <authorList>
            <person name="Giguere J D."/>
        </authorList>
    </citation>
    <scope>NUCLEOTIDE SEQUENCE</scope>
    <source>
        <strain evidence="10">CCAP 1055/1</strain>
    </source>
</reference>
<dbReference type="GO" id="GO:0004123">
    <property type="term" value="F:cystathionine gamma-lyase activity"/>
    <property type="evidence" value="ECO:0007669"/>
    <property type="project" value="TreeGrafter"/>
</dbReference>
<dbReference type="Gene3D" id="3.90.1150.10">
    <property type="entry name" value="Aspartate Aminotransferase, domain 1"/>
    <property type="match status" value="1"/>
</dbReference>
<evidence type="ECO:0000256" key="2">
    <source>
        <dbReference type="ARBA" id="ARBA00005038"/>
    </source>
</evidence>
<dbReference type="EMBL" id="OU594948">
    <property type="protein sequence ID" value="CAG9293014.1"/>
    <property type="molecule type" value="Genomic_DNA"/>
</dbReference>
<dbReference type="AlphaFoldDB" id="A0A8J9X709"/>
<evidence type="ECO:0000313" key="10">
    <source>
        <dbReference type="EMBL" id="CAG9293014.1"/>
    </source>
</evidence>
<evidence type="ECO:0000256" key="8">
    <source>
        <dbReference type="PIRSR" id="PIRSR001434-2"/>
    </source>
</evidence>
<evidence type="ECO:0000256" key="1">
    <source>
        <dbReference type="ARBA" id="ARBA00001933"/>
    </source>
</evidence>
<dbReference type="GO" id="GO:0019343">
    <property type="term" value="P:cysteine biosynthetic process via cystathionine"/>
    <property type="evidence" value="ECO:0007669"/>
    <property type="project" value="TreeGrafter"/>
</dbReference>
<keyword evidence="6" id="KW-0198">Cysteine biosynthesis</keyword>
<feature type="modified residue" description="N6-(pyridoxal phosphate)lysine" evidence="8">
    <location>
        <position position="209"/>
    </location>
</feature>
<evidence type="ECO:0000256" key="9">
    <source>
        <dbReference type="RuleBase" id="RU362118"/>
    </source>
</evidence>
<protein>
    <recommendedName>
        <fullName evidence="4">cystathionine gamma-lyase</fullName>
        <ecNumber evidence="4">4.4.1.1</ecNumber>
    </recommendedName>
    <alternativeName>
        <fullName evidence="7">Gamma-cystathionase</fullName>
    </alternativeName>
</protein>
<organism evidence="10">
    <name type="scientific">Phaeodactylum tricornutum</name>
    <name type="common">Diatom</name>
    <dbReference type="NCBI Taxonomy" id="2850"/>
    <lineage>
        <taxon>Eukaryota</taxon>
        <taxon>Sar</taxon>
        <taxon>Stramenopiles</taxon>
        <taxon>Ochrophyta</taxon>
        <taxon>Bacillariophyta</taxon>
        <taxon>Bacillariophyceae</taxon>
        <taxon>Bacillariophycidae</taxon>
        <taxon>Naviculales</taxon>
        <taxon>Phaeodactylaceae</taxon>
        <taxon>Phaeodactylum</taxon>
    </lineage>
</organism>
<dbReference type="InterPro" id="IPR054542">
    <property type="entry name" value="Cys_met_metab_PP"/>
</dbReference>
<dbReference type="PROSITE" id="PS00868">
    <property type="entry name" value="CYS_MET_METAB_PP"/>
    <property type="match status" value="1"/>
</dbReference>
<dbReference type="Pfam" id="PF01053">
    <property type="entry name" value="Cys_Met_Meta_PP"/>
    <property type="match status" value="1"/>
</dbReference>
<dbReference type="GO" id="GO:0005737">
    <property type="term" value="C:cytoplasm"/>
    <property type="evidence" value="ECO:0007669"/>
    <property type="project" value="TreeGrafter"/>
</dbReference>
<dbReference type="InterPro" id="IPR015424">
    <property type="entry name" value="PyrdxlP-dep_Trfase"/>
</dbReference>
<evidence type="ECO:0000256" key="3">
    <source>
        <dbReference type="ARBA" id="ARBA00009077"/>
    </source>
</evidence>
<comment type="similarity">
    <text evidence="3 9">Belongs to the trans-sulfuration enzymes family.</text>
</comment>
<gene>
    <name evidence="10" type="ORF">PTTT1_LOCUS50195</name>
</gene>
<comment type="cofactor">
    <cofactor evidence="1 9">
        <name>pyridoxal 5'-phosphate</name>
        <dbReference type="ChEBI" id="CHEBI:597326"/>
    </cofactor>
</comment>
<evidence type="ECO:0000256" key="7">
    <source>
        <dbReference type="ARBA" id="ARBA00029853"/>
    </source>
</evidence>
<keyword evidence="5 8" id="KW-0663">Pyridoxal phosphate</keyword>
<dbReference type="EC" id="4.4.1.1" evidence="4"/>
<proteinExistence type="inferred from homology"/>
<comment type="pathway">
    <text evidence="2">Amino-acid biosynthesis; L-cysteine biosynthesis; L-cysteine from L-homocysteine and L-serine: step 2/2.</text>
</comment>
<evidence type="ECO:0000256" key="5">
    <source>
        <dbReference type="ARBA" id="ARBA00022898"/>
    </source>
</evidence>
<dbReference type="SUPFAM" id="SSF53383">
    <property type="entry name" value="PLP-dependent transferases"/>
    <property type="match status" value="1"/>
</dbReference>
<evidence type="ECO:0000256" key="4">
    <source>
        <dbReference type="ARBA" id="ARBA00012085"/>
    </source>
</evidence>
<dbReference type="PANTHER" id="PTHR11808:SF15">
    <property type="entry name" value="CYSTATHIONINE GAMMA-LYASE"/>
    <property type="match status" value="1"/>
</dbReference>
<dbReference type="InterPro" id="IPR015421">
    <property type="entry name" value="PyrdxlP-dep_Trfase_major"/>
</dbReference>
<sequence length="400" mass="43220">MATSLAHAGVVTGKNAAMSPPLHMATTYTRPADGSYQEGDLIYTRMDNPTRNLLEAETGRLECHGRAVNSDTPIISCAFASGMMAVSSIVLAHRLPLKVLLPVDAYHGVPTVLRDVFSRFDVEIRTVEMSDPAAIEADLAKISVKDDVIVWMESPSNPRVDIIDISLISSIAEKSGRRVTTVVDSTLAPPTIQQPLQLGADLVMHSATKYLGGHSDLLCGVVTASPWTNRGRFIGPLIRQVQVAVGGVASPLDSWLTLRGLRTLAIRSSRQCETALLLVKYLQHHPLVDKVYYPGLEEHFGHKIAKRQMKNGFGGVFSVEMIGESYAFAFAAALTVVQRATSLGGTETLIEHRASIEPPGRVVSPRGLLRVSVGLEHASDILSDFESAMDIVQTIHGIRG</sequence>
<dbReference type="GO" id="GO:0019346">
    <property type="term" value="P:transsulfuration"/>
    <property type="evidence" value="ECO:0007669"/>
    <property type="project" value="InterPro"/>
</dbReference>
<dbReference type="InterPro" id="IPR000277">
    <property type="entry name" value="Cys/Met-Metab_PyrdxlP-dep_enz"/>
</dbReference>
<keyword evidence="6" id="KW-0028">Amino-acid biosynthesis</keyword>
<dbReference type="InterPro" id="IPR015422">
    <property type="entry name" value="PyrdxlP-dep_Trfase_small"/>
</dbReference>
<dbReference type="Proteomes" id="UP000836788">
    <property type="component" value="Chromosome 7"/>
</dbReference>
<name>A0A8J9X709_PHATR</name>
<dbReference type="GO" id="GO:0030170">
    <property type="term" value="F:pyridoxal phosphate binding"/>
    <property type="evidence" value="ECO:0007669"/>
    <property type="project" value="InterPro"/>
</dbReference>
<dbReference type="Gene3D" id="3.40.640.10">
    <property type="entry name" value="Type I PLP-dependent aspartate aminotransferase-like (Major domain)"/>
    <property type="match status" value="1"/>
</dbReference>
<dbReference type="PIRSF" id="PIRSF001434">
    <property type="entry name" value="CGS"/>
    <property type="match status" value="1"/>
</dbReference>
<evidence type="ECO:0000256" key="6">
    <source>
        <dbReference type="ARBA" id="ARBA00023192"/>
    </source>
</evidence>
<dbReference type="PANTHER" id="PTHR11808">
    <property type="entry name" value="TRANS-SULFURATION ENZYME FAMILY MEMBER"/>
    <property type="match status" value="1"/>
</dbReference>
<accession>A0A8J9X709</accession>